<proteinExistence type="predicted"/>
<reference evidence="2 3" key="1">
    <citation type="submission" date="2017-05" db="EMBL/GenBank/DDBJ databases">
        <title>Genome sequence of Pediococcus pentosaceus strain SRCM100892.</title>
        <authorList>
            <person name="Cho S.H."/>
        </authorList>
    </citation>
    <scope>NUCLEOTIDE SEQUENCE [LARGE SCALE GENOMIC DNA]</scope>
    <source>
        <strain evidence="2 3">SRCM100892</strain>
    </source>
</reference>
<sequence length="32" mass="3363">MVVTVSLGQLAFYLISVVVAGIYGYSIKGGEK</sequence>
<evidence type="ECO:0000313" key="2">
    <source>
        <dbReference type="EMBL" id="ARW19686.1"/>
    </source>
</evidence>
<dbReference type="EMBL" id="CP021474">
    <property type="protein sequence ID" value="ARW19686.1"/>
    <property type="molecule type" value="Genomic_DNA"/>
</dbReference>
<evidence type="ECO:0000256" key="1">
    <source>
        <dbReference type="SAM" id="Phobius"/>
    </source>
</evidence>
<organism evidence="2 3">
    <name type="scientific">Pediococcus pentosaceus</name>
    <dbReference type="NCBI Taxonomy" id="1255"/>
    <lineage>
        <taxon>Bacteria</taxon>
        <taxon>Bacillati</taxon>
        <taxon>Bacillota</taxon>
        <taxon>Bacilli</taxon>
        <taxon>Lactobacillales</taxon>
        <taxon>Lactobacillaceae</taxon>
        <taxon>Pediococcus</taxon>
    </lineage>
</organism>
<keyword evidence="1" id="KW-0472">Membrane</keyword>
<accession>A0A1Y0VU91</accession>
<feature type="transmembrane region" description="Helical" evidence="1">
    <location>
        <begin position="6"/>
        <end position="25"/>
    </location>
</feature>
<keyword evidence="1" id="KW-0812">Transmembrane</keyword>
<protein>
    <submittedName>
        <fullName evidence="2">Uncharacterized protein</fullName>
    </submittedName>
</protein>
<dbReference type="AlphaFoldDB" id="A0A1Y0VU91"/>
<dbReference type="Proteomes" id="UP000196118">
    <property type="component" value="Chromosome"/>
</dbReference>
<name>A0A1Y0VU91_PEDPE</name>
<evidence type="ECO:0000313" key="3">
    <source>
        <dbReference type="Proteomes" id="UP000196118"/>
    </source>
</evidence>
<keyword evidence="1" id="KW-1133">Transmembrane helix</keyword>
<gene>
    <name evidence="2" type="ORF">S100892_01113</name>
</gene>